<protein>
    <submittedName>
        <fullName evidence="3">TPX2 domain-containing protein</fullName>
    </submittedName>
</protein>
<accession>A0A7E4W286</accession>
<evidence type="ECO:0000313" key="3">
    <source>
        <dbReference type="WBParaSite" id="Pan_g6415.t1"/>
    </source>
</evidence>
<evidence type="ECO:0000256" key="1">
    <source>
        <dbReference type="SAM" id="Coils"/>
    </source>
</evidence>
<dbReference type="WBParaSite" id="Pan_g6415.t1">
    <property type="protein sequence ID" value="Pan_g6415.t1"/>
    <property type="gene ID" value="Pan_g6415"/>
</dbReference>
<reference evidence="2" key="1">
    <citation type="journal article" date="2013" name="Genetics">
        <title>The draft genome and transcriptome of Panagrellus redivivus are shaped by the harsh demands of a free-living lifestyle.</title>
        <authorList>
            <person name="Srinivasan J."/>
            <person name="Dillman A.R."/>
            <person name="Macchietto M.G."/>
            <person name="Heikkinen L."/>
            <person name="Lakso M."/>
            <person name="Fracchia K.M."/>
            <person name="Antoshechkin I."/>
            <person name="Mortazavi A."/>
            <person name="Wong G."/>
            <person name="Sternberg P.W."/>
        </authorList>
    </citation>
    <scope>NUCLEOTIDE SEQUENCE [LARGE SCALE GENOMIC DNA]</scope>
    <source>
        <strain evidence="2">MT8872</strain>
    </source>
</reference>
<sequence length="190" mass="21913">MMSPPACHNLRATHNAYITPPNVRKTSLKALLMAPRPHRMPQIRLTRDPEMPFTPVSEVSMSMDTNNNESFQIKPITKTPEKYVSVQPNVTPEMPRRAVRKIPMTWAPKKPNASRRLGLVNLVYVDNAPSTPVRPIRAIERQEMLLRAPKTATRKAPPKFAVERSFQKRLDDANTRRAQIERNRRLYEQL</sequence>
<name>A0A7E4W286_PANRE</name>
<evidence type="ECO:0000313" key="2">
    <source>
        <dbReference type="Proteomes" id="UP000492821"/>
    </source>
</evidence>
<reference evidence="3" key="2">
    <citation type="submission" date="2020-10" db="UniProtKB">
        <authorList>
            <consortium name="WormBaseParasite"/>
        </authorList>
    </citation>
    <scope>IDENTIFICATION</scope>
</reference>
<dbReference type="Proteomes" id="UP000492821">
    <property type="component" value="Unassembled WGS sequence"/>
</dbReference>
<organism evidence="2 3">
    <name type="scientific">Panagrellus redivivus</name>
    <name type="common">Microworm</name>
    <dbReference type="NCBI Taxonomy" id="6233"/>
    <lineage>
        <taxon>Eukaryota</taxon>
        <taxon>Metazoa</taxon>
        <taxon>Ecdysozoa</taxon>
        <taxon>Nematoda</taxon>
        <taxon>Chromadorea</taxon>
        <taxon>Rhabditida</taxon>
        <taxon>Tylenchina</taxon>
        <taxon>Panagrolaimomorpha</taxon>
        <taxon>Panagrolaimoidea</taxon>
        <taxon>Panagrolaimidae</taxon>
        <taxon>Panagrellus</taxon>
    </lineage>
</organism>
<keyword evidence="2" id="KW-1185">Reference proteome</keyword>
<keyword evidence="1" id="KW-0175">Coiled coil</keyword>
<feature type="coiled-coil region" evidence="1">
    <location>
        <begin position="163"/>
        <end position="190"/>
    </location>
</feature>
<proteinExistence type="predicted"/>
<dbReference type="AlphaFoldDB" id="A0A7E4W286"/>